<dbReference type="EMBL" id="JARQAG010000001">
    <property type="protein sequence ID" value="MDT2730709.1"/>
    <property type="molecule type" value="Genomic_DNA"/>
</dbReference>
<gene>
    <name evidence="4" type="ORF">A9Y57_01777</name>
    <name evidence="3" type="ORF">P7G31_00385</name>
</gene>
<organism evidence="4 5">
    <name type="scientific">Streptococcus parauberis</name>
    <dbReference type="NCBI Taxonomy" id="1348"/>
    <lineage>
        <taxon>Bacteria</taxon>
        <taxon>Bacillati</taxon>
        <taxon>Bacillota</taxon>
        <taxon>Bacilli</taxon>
        <taxon>Lactobacillales</taxon>
        <taxon>Streptococcaceae</taxon>
        <taxon>Streptococcus</taxon>
    </lineage>
</organism>
<evidence type="ECO:0000313" key="4">
    <source>
        <dbReference type="EMBL" id="PCH11473.1"/>
    </source>
</evidence>
<dbReference type="PIRSF" id="PIRSF031653">
    <property type="entry name" value="UCP031653"/>
    <property type="match status" value="1"/>
</dbReference>
<evidence type="ECO:0000256" key="1">
    <source>
        <dbReference type="ARBA" id="ARBA00022490"/>
    </source>
</evidence>
<dbReference type="RefSeq" id="WP_003102688.1">
    <property type="nucleotide sequence ID" value="NZ_CBCPIC010000003.1"/>
</dbReference>
<comment type="similarity">
    <text evidence="2">Belongs to the UPF0298 family.</text>
</comment>
<sequence length="91" mass="11029">MYSKQDRVGIVVYLYYNRDARKVTKFGDLYYHSKRSRYLVLYVNKEDAESKIQEIEKFKFIKEVKLSAFDDINHEFVGNLHRKEEEKSKIV</sequence>
<reference evidence="4 5" key="1">
    <citation type="submission" date="2016-06" db="EMBL/GenBank/DDBJ databases">
        <authorList>
            <person name="Haines A.N."/>
            <person name="Council K.R."/>
        </authorList>
    </citation>
    <scope>NUCLEOTIDE SEQUENCE [LARGE SCALE GENOMIC DNA]</scope>
    <source>
        <strain evidence="4 5">SP158-29</strain>
    </source>
</reference>
<dbReference type="HAMAP" id="MF_01126">
    <property type="entry name" value="UPF0298"/>
    <property type="match status" value="1"/>
</dbReference>
<comment type="caution">
    <text evidence="4">The sequence shown here is derived from an EMBL/GenBank/DDBJ whole genome shotgun (WGS) entry which is preliminary data.</text>
</comment>
<proteinExistence type="inferred from homology"/>
<dbReference type="GeneID" id="61421137"/>
<dbReference type="NCBIfam" id="NF002631">
    <property type="entry name" value="PRK02302.1"/>
    <property type="match status" value="1"/>
</dbReference>
<dbReference type="Proteomes" id="UP000217465">
    <property type="component" value="Unassembled WGS sequence"/>
</dbReference>
<dbReference type="OrthoDB" id="2990788at2"/>
<dbReference type="EMBL" id="NSGR01000009">
    <property type="protein sequence ID" value="PCH11473.1"/>
    <property type="molecule type" value="Genomic_DNA"/>
</dbReference>
<evidence type="ECO:0000313" key="3">
    <source>
        <dbReference type="EMBL" id="MDT2730709.1"/>
    </source>
</evidence>
<keyword evidence="1 2" id="KW-0963">Cytoplasm</keyword>
<dbReference type="Proteomes" id="UP001180515">
    <property type="component" value="Unassembled WGS sequence"/>
</dbReference>
<reference evidence="3" key="2">
    <citation type="submission" date="2023-03" db="EMBL/GenBank/DDBJ databases">
        <authorList>
            <person name="Shen W."/>
            <person name="Cai J."/>
        </authorList>
    </citation>
    <scope>NUCLEOTIDE SEQUENCE</scope>
    <source>
        <strain evidence="3">P82-2</strain>
    </source>
</reference>
<comment type="subcellular location">
    <subcellularLocation>
        <location evidence="2">Cytoplasm</location>
    </subcellularLocation>
</comment>
<dbReference type="AlphaFoldDB" id="A0A1S1ZQN6"/>
<evidence type="ECO:0000313" key="5">
    <source>
        <dbReference type="Proteomes" id="UP000217465"/>
    </source>
</evidence>
<dbReference type="GO" id="GO:0005737">
    <property type="term" value="C:cytoplasm"/>
    <property type="evidence" value="ECO:0007669"/>
    <property type="project" value="UniProtKB-SubCell"/>
</dbReference>
<dbReference type="Pfam" id="PF09902">
    <property type="entry name" value="DUF2129"/>
    <property type="match status" value="1"/>
</dbReference>
<protein>
    <recommendedName>
        <fullName evidence="2">UPF0298 protein A9Y57_01777</fullName>
    </recommendedName>
</protein>
<dbReference type="InterPro" id="IPR016979">
    <property type="entry name" value="DUF2129"/>
</dbReference>
<evidence type="ECO:0000256" key="2">
    <source>
        <dbReference type="HAMAP-Rule" id="MF_01126"/>
    </source>
</evidence>
<accession>A0A1S1ZQN6</accession>
<name>A0A1S1ZQN6_9STRE</name>